<sequence>MKTLRLYCEVSGCKKTFRNQVSLDNHVVKDHGPNDSSVHCDFKCPTCFKNLSTKQSLKEHLYTHSGEKPYKCMEAGCGLLFRQSSQLSNHKKVHLEIKKNTPELSRINLELLCKLFAKEDFKNLEIPSGPYSYEDVKLPEVAPTGFESLRIIDELHND</sequence>
<feature type="domain" description="C2H2-type" evidence="6">
    <location>
        <begin position="70"/>
        <end position="99"/>
    </location>
</feature>
<dbReference type="PANTHER" id="PTHR19818:SF161">
    <property type="entry name" value="C2H2-TYPE DOMAIN-CONTAINING PROTEIN"/>
    <property type="match status" value="1"/>
</dbReference>
<evidence type="ECO:0000259" key="6">
    <source>
        <dbReference type="PROSITE" id="PS50157"/>
    </source>
</evidence>
<evidence type="ECO:0000256" key="3">
    <source>
        <dbReference type="ARBA" id="ARBA00022771"/>
    </source>
</evidence>
<dbReference type="Gene3D" id="3.30.160.60">
    <property type="entry name" value="Classic Zinc Finger"/>
    <property type="match status" value="2"/>
</dbReference>
<organism evidence="7 8">
    <name type="scientific">Stentor coeruleus</name>
    <dbReference type="NCBI Taxonomy" id="5963"/>
    <lineage>
        <taxon>Eukaryota</taxon>
        <taxon>Sar</taxon>
        <taxon>Alveolata</taxon>
        <taxon>Ciliophora</taxon>
        <taxon>Postciliodesmatophora</taxon>
        <taxon>Heterotrichea</taxon>
        <taxon>Heterotrichida</taxon>
        <taxon>Stentoridae</taxon>
        <taxon>Stentor</taxon>
    </lineage>
</organism>
<feature type="domain" description="C2H2-type" evidence="6">
    <location>
        <begin position="42"/>
        <end position="69"/>
    </location>
</feature>
<comment type="caution">
    <text evidence="7">The sequence shown here is derived from an EMBL/GenBank/DDBJ whole genome shotgun (WGS) entry which is preliminary data.</text>
</comment>
<dbReference type="SUPFAM" id="SSF57667">
    <property type="entry name" value="beta-beta-alpha zinc fingers"/>
    <property type="match status" value="1"/>
</dbReference>
<dbReference type="GO" id="GO:0000978">
    <property type="term" value="F:RNA polymerase II cis-regulatory region sequence-specific DNA binding"/>
    <property type="evidence" value="ECO:0007669"/>
    <property type="project" value="TreeGrafter"/>
</dbReference>
<dbReference type="SMART" id="SM00355">
    <property type="entry name" value="ZnF_C2H2"/>
    <property type="match status" value="3"/>
</dbReference>
<keyword evidence="8" id="KW-1185">Reference proteome</keyword>
<evidence type="ECO:0000256" key="4">
    <source>
        <dbReference type="ARBA" id="ARBA00022833"/>
    </source>
</evidence>
<dbReference type="EMBL" id="MPUH01001464">
    <property type="protein sequence ID" value="OMJ67623.1"/>
    <property type="molecule type" value="Genomic_DNA"/>
</dbReference>
<dbReference type="GO" id="GO:0045944">
    <property type="term" value="P:positive regulation of transcription by RNA polymerase II"/>
    <property type="evidence" value="ECO:0007669"/>
    <property type="project" value="UniProtKB-ARBA"/>
</dbReference>
<evidence type="ECO:0000256" key="1">
    <source>
        <dbReference type="ARBA" id="ARBA00022723"/>
    </source>
</evidence>
<gene>
    <name evidence="7" type="ORF">SteCoe_35158</name>
</gene>
<dbReference type="PROSITE" id="PS00028">
    <property type="entry name" value="ZINC_FINGER_C2H2_1"/>
    <property type="match status" value="3"/>
</dbReference>
<dbReference type="PROSITE" id="PS50157">
    <property type="entry name" value="ZINC_FINGER_C2H2_2"/>
    <property type="match status" value="2"/>
</dbReference>
<dbReference type="InterPro" id="IPR036236">
    <property type="entry name" value="Znf_C2H2_sf"/>
</dbReference>
<keyword evidence="2" id="KW-0677">Repeat</keyword>
<dbReference type="Proteomes" id="UP000187209">
    <property type="component" value="Unassembled WGS sequence"/>
</dbReference>
<dbReference type="GO" id="GO:0008270">
    <property type="term" value="F:zinc ion binding"/>
    <property type="evidence" value="ECO:0007669"/>
    <property type="project" value="UniProtKB-KW"/>
</dbReference>
<name>A0A1R2ASW5_9CILI</name>
<dbReference type="InterPro" id="IPR050329">
    <property type="entry name" value="GLI_C2H2-zinc-finger"/>
</dbReference>
<keyword evidence="3 5" id="KW-0863">Zinc-finger</keyword>
<dbReference type="AlphaFoldDB" id="A0A1R2ASW5"/>
<protein>
    <recommendedName>
        <fullName evidence="6">C2H2-type domain-containing protein</fullName>
    </recommendedName>
</protein>
<evidence type="ECO:0000313" key="7">
    <source>
        <dbReference type="EMBL" id="OMJ67623.1"/>
    </source>
</evidence>
<dbReference type="GO" id="GO:0005634">
    <property type="term" value="C:nucleus"/>
    <property type="evidence" value="ECO:0007669"/>
    <property type="project" value="UniProtKB-ARBA"/>
</dbReference>
<evidence type="ECO:0000313" key="8">
    <source>
        <dbReference type="Proteomes" id="UP000187209"/>
    </source>
</evidence>
<dbReference type="Pfam" id="PF00096">
    <property type="entry name" value="zf-C2H2"/>
    <property type="match status" value="2"/>
</dbReference>
<dbReference type="PANTHER" id="PTHR19818">
    <property type="entry name" value="ZINC FINGER PROTEIN ZIC AND GLI"/>
    <property type="match status" value="1"/>
</dbReference>
<dbReference type="FunFam" id="3.30.160.60:FF:002343">
    <property type="entry name" value="Zinc finger protein 33A"/>
    <property type="match status" value="1"/>
</dbReference>
<evidence type="ECO:0000256" key="5">
    <source>
        <dbReference type="PROSITE-ProRule" id="PRU00042"/>
    </source>
</evidence>
<dbReference type="InterPro" id="IPR013087">
    <property type="entry name" value="Znf_C2H2_type"/>
</dbReference>
<dbReference type="OrthoDB" id="6077919at2759"/>
<proteinExistence type="predicted"/>
<accession>A0A1R2ASW5</accession>
<dbReference type="GO" id="GO:0000981">
    <property type="term" value="F:DNA-binding transcription factor activity, RNA polymerase II-specific"/>
    <property type="evidence" value="ECO:0007669"/>
    <property type="project" value="TreeGrafter"/>
</dbReference>
<reference evidence="7 8" key="1">
    <citation type="submission" date="2016-11" db="EMBL/GenBank/DDBJ databases">
        <title>The macronuclear genome of Stentor coeruleus: a giant cell with tiny introns.</title>
        <authorList>
            <person name="Slabodnick M."/>
            <person name="Ruby J.G."/>
            <person name="Reiff S.B."/>
            <person name="Swart E.C."/>
            <person name="Gosai S."/>
            <person name="Prabakaran S."/>
            <person name="Witkowska E."/>
            <person name="Larue G.E."/>
            <person name="Fisher S."/>
            <person name="Freeman R.M."/>
            <person name="Gunawardena J."/>
            <person name="Chu W."/>
            <person name="Stover N.A."/>
            <person name="Gregory B.D."/>
            <person name="Nowacki M."/>
            <person name="Derisi J."/>
            <person name="Roy S.W."/>
            <person name="Marshall W.F."/>
            <person name="Sood P."/>
        </authorList>
    </citation>
    <scope>NUCLEOTIDE SEQUENCE [LARGE SCALE GENOMIC DNA]</scope>
    <source>
        <strain evidence="7">WM001</strain>
    </source>
</reference>
<keyword evidence="4" id="KW-0862">Zinc</keyword>
<evidence type="ECO:0000256" key="2">
    <source>
        <dbReference type="ARBA" id="ARBA00022737"/>
    </source>
</evidence>
<keyword evidence="1" id="KW-0479">Metal-binding</keyword>